<evidence type="ECO:0000256" key="12">
    <source>
        <dbReference type="SAM" id="MobiDB-lite"/>
    </source>
</evidence>
<dbReference type="Proteomes" id="UP001169006">
    <property type="component" value="Unassembled WGS sequence"/>
</dbReference>
<dbReference type="PANTHER" id="PTHR42953:SF3">
    <property type="entry name" value="HIGH-AFFINITY ZINC UPTAKE SYSTEM PROTEIN ZNUA"/>
    <property type="match status" value="1"/>
</dbReference>
<dbReference type="PANTHER" id="PTHR42953">
    <property type="entry name" value="HIGH-AFFINITY ZINC UPTAKE SYSTEM PROTEIN ZNUA-RELATED"/>
    <property type="match status" value="1"/>
</dbReference>
<dbReference type="NCBIfam" id="NF007091">
    <property type="entry name" value="PRK09545.1"/>
    <property type="match status" value="1"/>
</dbReference>
<keyword evidence="9" id="KW-0864">Zinc transport</keyword>
<evidence type="ECO:0000256" key="7">
    <source>
        <dbReference type="ARBA" id="ARBA00022764"/>
    </source>
</evidence>
<dbReference type="SUPFAM" id="SSF53807">
    <property type="entry name" value="Helical backbone' metal receptor"/>
    <property type="match status" value="1"/>
</dbReference>
<keyword evidence="7" id="KW-0574">Periplasm</keyword>
<evidence type="ECO:0000256" key="6">
    <source>
        <dbReference type="ARBA" id="ARBA00022729"/>
    </source>
</evidence>
<gene>
    <name evidence="14" type="primary">znuA</name>
    <name evidence="14" type="ORF">Q2T52_19940</name>
</gene>
<evidence type="ECO:0000256" key="13">
    <source>
        <dbReference type="SAM" id="SignalP"/>
    </source>
</evidence>
<evidence type="ECO:0000256" key="11">
    <source>
        <dbReference type="ARBA" id="ARBA00023157"/>
    </source>
</evidence>
<evidence type="ECO:0000256" key="10">
    <source>
        <dbReference type="ARBA" id="ARBA00023065"/>
    </source>
</evidence>
<evidence type="ECO:0000256" key="8">
    <source>
        <dbReference type="ARBA" id="ARBA00022833"/>
    </source>
</evidence>
<proteinExistence type="inferred from homology"/>
<name>A0ABT8T125_9HYPH</name>
<comment type="subcellular location">
    <subcellularLocation>
        <location evidence="1">Periplasm</location>
    </subcellularLocation>
</comment>
<dbReference type="InterPro" id="IPR006127">
    <property type="entry name" value="ZnuA-like"/>
</dbReference>
<sequence>MKSAAAILLASSFAAAAPATAAPDVVVSIKPLHSLVAAVMNGVAEPALIVDGSASPHTYNLKPSNARTLQNADLVFWVGPNMEAFLERPLQALSKDSTVVALEHTPGLKTLPMREGGTFEPHADDDDHDAHAEAHDHDHAHGEEHEHEGIDTHLWLDPQNAKVLVQEIERRLIAVDPANIAVYNKNTMAVLQKIDALDADIKKTVEPIKTKPFIVFHDAYQYFENRYHVTVAGSVTVSPEVAPGADRVRQIHEKLQSLGAACIFAEPQFTPKILQTVSAGTSAKTGVLDPEGANLKAGPNLYFELMQNLASSLNECLSRAS</sequence>
<evidence type="ECO:0000256" key="5">
    <source>
        <dbReference type="ARBA" id="ARBA00022723"/>
    </source>
</evidence>
<keyword evidence="15" id="KW-1185">Reference proteome</keyword>
<keyword evidence="6 13" id="KW-0732">Signal</keyword>
<keyword evidence="4" id="KW-0813">Transport</keyword>
<comment type="similarity">
    <text evidence="2">Belongs to the bacterial solute-binding protein 9 family.</text>
</comment>
<accession>A0ABT8T125</accession>
<dbReference type="InterPro" id="IPR035520">
    <property type="entry name" value="ZnuA"/>
</dbReference>
<dbReference type="Pfam" id="PF01297">
    <property type="entry name" value="ZnuA"/>
    <property type="match status" value="1"/>
</dbReference>
<evidence type="ECO:0000256" key="3">
    <source>
        <dbReference type="ARBA" id="ARBA00015915"/>
    </source>
</evidence>
<dbReference type="CDD" id="cd01019">
    <property type="entry name" value="ZnuA"/>
    <property type="match status" value="1"/>
</dbReference>
<keyword evidence="5" id="KW-0479">Metal-binding</keyword>
<dbReference type="RefSeq" id="WP_302078605.1">
    <property type="nucleotide sequence ID" value="NZ_JAUKWQ010000008.1"/>
</dbReference>
<evidence type="ECO:0000256" key="1">
    <source>
        <dbReference type="ARBA" id="ARBA00004418"/>
    </source>
</evidence>
<reference evidence="14" key="1">
    <citation type="journal article" date="2015" name="Int. J. Syst. Evol. Microbiol.">
        <title>Rhizobium oryzicola sp. nov., potential plant-growth-promoting endophytic bacteria isolated from rice roots.</title>
        <authorList>
            <person name="Zhang X.X."/>
            <person name="Gao J.S."/>
            <person name="Cao Y.H."/>
            <person name="Sheirdil R.A."/>
            <person name="Wang X.C."/>
            <person name="Zhang L."/>
        </authorList>
    </citation>
    <scope>NUCLEOTIDE SEQUENCE</scope>
    <source>
        <strain evidence="14">05753</strain>
    </source>
</reference>
<reference evidence="14" key="2">
    <citation type="submission" date="2023-07" db="EMBL/GenBank/DDBJ databases">
        <authorList>
            <person name="Sun H."/>
        </authorList>
    </citation>
    <scope>NUCLEOTIDE SEQUENCE</scope>
    <source>
        <strain evidence="14">05753</strain>
    </source>
</reference>
<organism evidence="14 15">
    <name type="scientific">Rhizobium oryzicola</name>
    <dbReference type="NCBI Taxonomy" id="1232668"/>
    <lineage>
        <taxon>Bacteria</taxon>
        <taxon>Pseudomonadati</taxon>
        <taxon>Pseudomonadota</taxon>
        <taxon>Alphaproteobacteria</taxon>
        <taxon>Hyphomicrobiales</taxon>
        <taxon>Rhizobiaceae</taxon>
        <taxon>Rhizobium/Agrobacterium group</taxon>
        <taxon>Rhizobium</taxon>
    </lineage>
</organism>
<feature type="chain" id="PRO_5045251589" description="High-affinity zinc uptake system protein ZnuA" evidence="13">
    <location>
        <begin position="22"/>
        <end position="321"/>
    </location>
</feature>
<feature type="signal peptide" evidence="13">
    <location>
        <begin position="1"/>
        <end position="21"/>
    </location>
</feature>
<evidence type="ECO:0000256" key="2">
    <source>
        <dbReference type="ARBA" id="ARBA00011028"/>
    </source>
</evidence>
<evidence type="ECO:0000256" key="9">
    <source>
        <dbReference type="ARBA" id="ARBA00022906"/>
    </source>
</evidence>
<keyword evidence="11" id="KW-1015">Disulfide bond</keyword>
<keyword evidence="10" id="KW-0406">Ion transport</keyword>
<comment type="caution">
    <text evidence="14">The sequence shown here is derived from an EMBL/GenBank/DDBJ whole genome shotgun (WGS) entry which is preliminary data.</text>
</comment>
<dbReference type="InterPro" id="IPR050492">
    <property type="entry name" value="Bact_metal-bind_prot9"/>
</dbReference>
<keyword evidence="8" id="KW-0862">Zinc</keyword>
<feature type="region of interest" description="Disordered" evidence="12">
    <location>
        <begin position="110"/>
        <end position="149"/>
    </location>
</feature>
<feature type="compositionally biased region" description="Basic and acidic residues" evidence="12">
    <location>
        <begin position="128"/>
        <end position="149"/>
    </location>
</feature>
<evidence type="ECO:0000313" key="15">
    <source>
        <dbReference type="Proteomes" id="UP001169006"/>
    </source>
</evidence>
<evidence type="ECO:0000256" key="4">
    <source>
        <dbReference type="ARBA" id="ARBA00022448"/>
    </source>
</evidence>
<dbReference type="Gene3D" id="3.40.50.1980">
    <property type="entry name" value="Nitrogenase molybdenum iron protein domain"/>
    <property type="match status" value="2"/>
</dbReference>
<protein>
    <recommendedName>
        <fullName evidence="3">High-affinity zinc uptake system protein ZnuA</fullName>
    </recommendedName>
</protein>
<evidence type="ECO:0000313" key="14">
    <source>
        <dbReference type="EMBL" id="MDO1584365.1"/>
    </source>
</evidence>
<dbReference type="EMBL" id="JAUKWQ010000008">
    <property type="protein sequence ID" value="MDO1584365.1"/>
    <property type="molecule type" value="Genomic_DNA"/>
</dbReference>